<feature type="domain" description="EamA" evidence="8">
    <location>
        <begin position="181"/>
        <end position="323"/>
    </location>
</feature>
<feature type="transmembrane region" description="Helical" evidence="7">
    <location>
        <begin position="207"/>
        <end position="231"/>
    </location>
</feature>
<dbReference type="PANTHER" id="PTHR32322">
    <property type="entry name" value="INNER MEMBRANE TRANSPORTER"/>
    <property type="match status" value="1"/>
</dbReference>
<evidence type="ECO:0000256" key="3">
    <source>
        <dbReference type="ARBA" id="ARBA00022692"/>
    </source>
</evidence>
<evidence type="ECO:0000256" key="7">
    <source>
        <dbReference type="SAM" id="Phobius"/>
    </source>
</evidence>
<feature type="transmembrane region" description="Helical" evidence="7">
    <location>
        <begin position="183"/>
        <end position="200"/>
    </location>
</feature>
<dbReference type="RefSeq" id="WP_015780364.1">
    <property type="nucleotide sequence ID" value="NC_013169.1"/>
</dbReference>
<evidence type="ECO:0000256" key="1">
    <source>
        <dbReference type="ARBA" id="ARBA00004141"/>
    </source>
</evidence>
<feature type="domain" description="EamA" evidence="8">
    <location>
        <begin position="37"/>
        <end position="171"/>
    </location>
</feature>
<organism evidence="9 10">
    <name type="scientific">Kytococcus sedentarius (strain ATCC 14392 / DSM 20547 / JCM 11482 / CCUG 33030 / NBRC 15357 / NCTC 11040 / CCM 314 / 541)</name>
    <name type="common">Micrococcus sedentarius</name>
    <dbReference type="NCBI Taxonomy" id="478801"/>
    <lineage>
        <taxon>Bacteria</taxon>
        <taxon>Bacillati</taxon>
        <taxon>Actinomycetota</taxon>
        <taxon>Actinomycetes</taxon>
        <taxon>Micrococcales</taxon>
        <taxon>Kytococcaceae</taxon>
        <taxon>Kytococcus</taxon>
    </lineage>
</organism>
<gene>
    <name evidence="9" type="ordered locus">Ksed_24730</name>
</gene>
<accession>C7NFT0</accession>
<dbReference type="HOGENOM" id="CLU_033863_1_0_11"/>
<evidence type="ECO:0000313" key="9">
    <source>
        <dbReference type="EMBL" id="ACV07438.1"/>
    </source>
</evidence>
<evidence type="ECO:0000259" key="8">
    <source>
        <dbReference type="Pfam" id="PF00892"/>
    </source>
</evidence>
<dbReference type="AlphaFoldDB" id="C7NFT0"/>
<feature type="transmembrane region" description="Helical" evidence="7">
    <location>
        <begin position="35"/>
        <end position="54"/>
    </location>
</feature>
<sequence>MATTTTNAVSPTMGALRRTRARFARRGLSTSPGNGGGLALAIISAMAFGLAGPLGKPLMDAGWSPAAVTSGRVLFGSLLLAPATLLLLRGKWHLVAQQRWPVLAYGVLAVAGAQLCYFQAVTRIPAAVALLLEYMGVVLVVLVMWARTGRAPAPLTLAGMGVAVGGLVLVLDLNSTGLDPIGVLWGLAAAVGLATYFLVGSSVDKDLPAVAVAGLGMFVGGLTLLVAGLFGMLSLSTSTAPSTIGSLEVPWWVGVALLGLVSAGLAYGAGTMATRRLGATVASFVGLTEVLFTALFGWLLLGQHLGPVQLVGGAVVLGGIVLVRAQEARELRTAARRAERETAAHDASQPEPARTA</sequence>
<dbReference type="Gene3D" id="1.10.3730.20">
    <property type="match status" value="1"/>
</dbReference>
<feature type="transmembrane region" description="Helical" evidence="7">
    <location>
        <begin position="251"/>
        <end position="269"/>
    </location>
</feature>
<feature type="transmembrane region" description="Helical" evidence="7">
    <location>
        <begin position="153"/>
        <end position="171"/>
    </location>
</feature>
<dbReference type="STRING" id="478801.Ksed_24730"/>
<dbReference type="PANTHER" id="PTHR32322:SF2">
    <property type="entry name" value="EAMA DOMAIN-CONTAINING PROTEIN"/>
    <property type="match status" value="1"/>
</dbReference>
<feature type="transmembrane region" description="Helical" evidence="7">
    <location>
        <begin position="307"/>
        <end position="325"/>
    </location>
</feature>
<evidence type="ECO:0000256" key="4">
    <source>
        <dbReference type="ARBA" id="ARBA00022989"/>
    </source>
</evidence>
<reference evidence="9 10" key="1">
    <citation type="journal article" date="2009" name="Stand. Genomic Sci.">
        <title>Complete genome sequence of Kytococcus sedentarius type strain (541).</title>
        <authorList>
            <person name="Sims D."/>
            <person name="Brettin T."/>
            <person name="Detter J.C."/>
            <person name="Han C."/>
            <person name="Lapidus A."/>
            <person name="Copeland A."/>
            <person name="Glavina Del Rio T."/>
            <person name="Nolan M."/>
            <person name="Chen F."/>
            <person name="Lucas S."/>
            <person name="Tice H."/>
            <person name="Cheng J.F."/>
            <person name="Bruce D."/>
            <person name="Goodwin L."/>
            <person name="Pitluck S."/>
            <person name="Ovchinnikova G."/>
            <person name="Pati A."/>
            <person name="Ivanova N."/>
            <person name="Mavrommatis K."/>
            <person name="Chen A."/>
            <person name="Palaniappan K."/>
            <person name="D'haeseleer P."/>
            <person name="Chain P."/>
            <person name="Bristow J."/>
            <person name="Eisen J.A."/>
            <person name="Markowitz V."/>
            <person name="Hugenholtz P."/>
            <person name="Schneider S."/>
            <person name="Goker M."/>
            <person name="Pukall R."/>
            <person name="Kyrpides N.C."/>
            <person name="Klenk H.P."/>
        </authorList>
    </citation>
    <scope>NUCLEOTIDE SEQUENCE [LARGE SCALE GENOMIC DNA]</scope>
    <source>
        <strain evidence="10">ATCC 14392 / DSM 20547 / JCM 11482 / CCUG 33030 / NBRC 15357 / NCTC 11040 / CCM 314 / 541</strain>
    </source>
</reference>
<feature type="transmembrane region" description="Helical" evidence="7">
    <location>
        <begin position="126"/>
        <end position="146"/>
    </location>
</feature>
<dbReference type="InterPro" id="IPR000620">
    <property type="entry name" value="EamA_dom"/>
</dbReference>
<name>C7NFT0_KYTSD</name>
<evidence type="ECO:0000313" key="10">
    <source>
        <dbReference type="Proteomes" id="UP000006666"/>
    </source>
</evidence>
<dbReference type="KEGG" id="kse:Ksed_24730"/>
<dbReference type="Proteomes" id="UP000006666">
    <property type="component" value="Chromosome"/>
</dbReference>
<keyword evidence="10" id="KW-1185">Reference proteome</keyword>
<dbReference type="InterPro" id="IPR037185">
    <property type="entry name" value="EmrE-like"/>
</dbReference>
<evidence type="ECO:0000256" key="2">
    <source>
        <dbReference type="ARBA" id="ARBA00007362"/>
    </source>
</evidence>
<dbReference type="eggNOG" id="COG0697">
    <property type="taxonomic scope" value="Bacteria"/>
</dbReference>
<evidence type="ECO:0000256" key="5">
    <source>
        <dbReference type="ARBA" id="ARBA00023136"/>
    </source>
</evidence>
<keyword evidence="3 7" id="KW-0812">Transmembrane</keyword>
<comment type="subcellular location">
    <subcellularLocation>
        <location evidence="1">Membrane</location>
        <topology evidence="1">Multi-pass membrane protein</topology>
    </subcellularLocation>
</comment>
<feature type="transmembrane region" description="Helical" evidence="7">
    <location>
        <begin position="281"/>
        <end position="301"/>
    </location>
</feature>
<keyword evidence="4 7" id="KW-1133">Transmembrane helix</keyword>
<dbReference type="Pfam" id="PF00892">
    <property type="entry name" value="EamA"/>
    <property type="match status" value="2"/>
</dbReference>
<protein>
    <submittedName>
        <fullName evidence="9">Predicted permease, DMT superfamily</fullName>
    </submittedName>
</protein>
<feature type="transmembrane region" description="Helical" evidence="7">
    <location>
        <begin position="100"/>
        <end position="120"/>
    </location>
</feature>
<proteinExistence type="inferred from homology"/>
<evidence type="ECO:0000256" key="6">
    <source>
        <dbReference type="SAM" id="MobiDB-lite"/>
    </source>
</evidence>
<comment type="similarity">
    <text evidence="2">Belongs to the EamA transporter family.</text>
</comment>
<keyword evidence="5 7" id="KW-0472">Membrane</keyword>
<feature type="transmembrane region" description="Helical" evidence="7">
    <location>
        <begin position="66"/>
        <end position="88"/>
    </location>
</feature>
<dbReference type="InterPro" id="IPR050638">
    <property type="entry name" value="AA-Vitamin_Transporters"/>
</dbReference>
<feature type="region of interest" description="Disordered" evidence="6">
    <location>
        <begin position="337"/>
        <end position="356"/>
    </location>
</feature>
<dbReference type="SUPFAM" id="SSF103481">
    <property type="entry name" value="Multidrug resistance efflux transporter EmrE"/>
    <property type="match status" value="2"/>
</dbReference>
<dbReference type="GO" id="GO:0016020">
    <property type="term" value="C:membrane"/>
    <property type="evidence" value="ECO:0007669"/>
    <property type="project" value="UniProtKB-SubCell"/>
</dbReference>
<dbReference type="EMBL" id="CP001686">
    <property type="protein sequence ID" value="ACV07438.1"/>
    <property type="molecule type" value="Genomic_DNA"/>
</dbReference>